<organism evidence="1 2">
    <name type="scientific">Desulfonema limicola</name>
    <dbReference type="NCBI Taxonomy" id="45656"/>
    <lineage>
        <taxon>Bacteria</taxon>
        <taxon>Pseudomonadati</taxon>
        <taxon>Thermodesulfobacteriota</taxon>
        <taxon>Desulfobacteria</taxon>
        <taxon>Desulfobacterales</taxon>
        <taxon>Desulfococcaceae</taxon>
        <taxon>Desulfonema</taxon>
    </lineage>
</organism>
<reference evidence="1" key="1">
    <citation type="journal article" date="2021" name="Microb. Physiol.">
        <title>Proteogenomic Insights into the Physiology of Marine, Sulfate-Reducing, Filamentous Desulfonema limicola and Desulfonema magnum.</title>
        <authorList>
            <person name="Schnaars V."/>
            <person name="Wohlbrand L."/>
            <person name="Scheve S."/>
            <person name="Hinrichs C."/>
            <person name="Reinhardt R."/>
            <person name="Rabus R."/>
        </authorList>
    </citation>
    <scope>NUCLEOTIDE SEQUENCE</scope>
    <source>
        <strain evidence="1">5ac10</strain>
    </source>
</reference>
<dbReference type="EMBL" id="CP061799">
    <property type="protein sequence ID" value="QTA79706.1"/>
    <property type="molecule type" value="Genomic_DNA"/>
</dbReference>
<dbReference type="RefSeq" id="WP_207691427.1">
    <property type="nucleotide sequence ID" value="NZ_CP061799.1"/>
</dbReference>
<dbReference type="AlphaFoldDB" id="A0A975GFV4"/>
<dbReference type="Proteomes" id="UP000663720">
    <property type="component" value="Chromosome"/>
</dbReference>
<dbReference type="InterPro" id="IPR036624">
    <property type="entry name" value="Hcp1-lik_sf"/>
</dbReference>
<keyword evidence="2" id="KW-1185">Reference proteome</keyword>
<dbReference type="NCBIfam" id="TIGR03344">
    <property type="entry name" value="VI_effect_Hcp1"/>
    <property type="match status" value="1"/>
</dbReference>
<dbReference type="InterPro" id="IPR008514">
    <property type="entry name" value="T6SS_Hcp"/>
</dbReference>
<dbReference type="PANTHER" id="PTHR34319">
    <property type="entry name" value="MAJOR EXPORTED PROTEIN"/>
    <property type="match status" value="1"/>
</dbReference>
<dbReference type="Pfam" id="PF05638">
    <property type="entry name" value="T6SS_HCP"/>
    <property type="match status" value="1"/>
</dbReference>
<sequence length="168" mass="19515">MPVMGFMEITGETQGKIEGSGEMPRGNIKIFGFEHIVEIPRSQNTGLPTGPRIHNDIVIVKEVDKSTPRLYKALCEGEKLTRIELSWNRPLKDLSENENYYLISLRNAIITRIQPVISQEYPIKDYKIMEKISFAYEKIIWTWKPDNIIHEDSWIEPNKIIVRKNSNS</sequence>
<dbReference type="Gene3D" id="2.30.110.20">
    <property type="entry name" value="Hcp1-like"/>
    <property type="match status" value="1"/>
</dbReference>
<evidence type="ECO:0000313" key="1">
    <source>
        <dbReference type="EMBL" id="QTA79706.1"/>
    </source>
</evidence>
<proteinExistence type="predicted"/>
<accession>A0A975GFV4</accession>
<dbReference type="InterPro" id="IPR052947">
    <property type="entry name" value="T6SS_Hcp1_domain"/>
</dbReference>
<evidence type="ECO:0000313" key="2">
    <source>
        <dbReference type="Proteomes" id="UP000663720"/>
    </source>
</evidence>
<name>A0A975GFV4_9BACT</name>
<dbReference type="PANTHER" id="PTHR34319:SF6">
    <property type="entry name" value="MAJOR EXPORTED PROTEIN"/>
    <property type="match status" value="1"/>
</dbReference>
<gene>
    <name evidence="1" type="ORF">dnl_19820</name>
</gene>
<dbReference type="SUPFAM" id="SSF141452">
    <property type="entry name" value="Hcp1-like"/>
    <property type="match status" value="1"/>
</dbReference>
<dbReference type="KEGG" id="dli:dnl_19820"/>
<protein>
    <submittedName>
        <fullName evidence="1">Type VI secretion system tube protein Hcp</fullName>
    </submittedName>
</protein>